<organism evidence="1 2">
    <name type="scientific">Mucor saturninus</name>
    <dbReference type="NCBI Taxonomy" id="64648"/>
    <lineage>
        <taxon>Eukaryota</taxon>
        <taxon>Fungi</taxon>
        <taxon>Fungi incertae sedis</taxon>
        <taxon>Mucoromycota</taxon>
        <taxon>Mucoromycotina</taxon>
        <taxon>Mucoromycetes</taxon>
        <taxon>Mucorales</taxon>
        <taxon>Mucorineae</taxon>
        <taxon>Mucoraceae</taxon>
        <taxon>Mucor</taxon>
    </lineage>
</organism>
<gene>
    <name evidence="1" type="ORF">INT47_004038</name>
</gene>
<keyword evidence="2" id="KW-1185">Reference proteome</keyword>
<evidence type="ECO:0000313" key="1">
    <source>
        <dbReference type="EMBL" id="KAG2190758.1"/>
    </source>
</evidence>
<proteinExistence type="predicted"/>
<sequence length="141" mass="15760">MLPGNYDHVTGVFSVSAYISQTSTRTMLSMRVSHTLLRPVLVHCSTTLSDAVEVTAEVNDNPPPSQKLEFLIHLFCLRQWEHCHSSRNDKEAFAGKVIKLYEPLHAEKVIQGPGVFNPPVSIQDAPLKREVVCGLKQPKVR</sequence>
<dbReference type="EMBL" id="JAEPRD010000570">
    <property type="protein sequence ID" value="KAG2190758.1"/>
    <property type="molecule type" value="Genomic_DNA"/>
</dbReference>
<comment type="caution">
    <text evidence="1">The sequence shown here is derived from an EMBL/GenBank/DDBJ whole genome shotgun (WGS) entry which is preliminary data.</text>
</comment>
<dbReference type="Proteomes" id="UP000603453">
    <property type="component" value="Unassembled WGS sequence"/>
</dbReference>
<name>A0A8H7QE14_9FUNG</name>
<reference evidence="1" key="1">
    <citation type="submission" date="2020-12" db="EMBL/GenBank/DDBJ databases">
        <title>Metabolic potential, ecology and presence of endohyphal bacteria is reflected in genomic diversity of Mucoromycotina.</title>
        <authorList>
            <person name="Muszewska A."/>
            <person name="Okrasinska A."/>
            <person name="Steczkiewicz K."/>
            <person name="Drgas O."/>
            <person name="Orlowska M."/>
            <person name="Perlinska-Lenart U."/>
            <person name="Aleksandrzak-Piekarczyk T."/>
            <person name="Szatraj K."/>
            <person name="Zielenkiewicz U."/>
            <person name="Pilsyk S."/>
            <person name="Malc E."/>
            <person name="Mieczkowski P."/>
            <person name="Kruszewska J.S."/>
            <person name="Biernat P."/>
            <person name="Pawlowska J."/>
        </authorList>
    </citation>
    <scope>NUCLEOTIDE SEQUENCE</scope>
    <source>
        <strain evidence="1">WA0000017839</strain>
    </source>
</reference>
<evidence type="ECO:0000313" key="2">
    <source>
        <dbReference type="Proteomes" id="UP000603453"/>
    </source>
</evidence>
<protein>
    <submittedName>
        <fullName evidence="1">Uncharacterized protein</fullName>
    </submittedName>
</protein>
<dbReference type="AlphaFoldDB" id="A0A8H7QE14"/>
<accession>A0A8H7QE14</accession>